<dbReference type="AlphaFoldDB" id="A0A1X6ZY37"/>
<dbReference type="InterPro" id="IPR023631">
    <property type="entry name" value="Amidase_dom"/>
</dbReference>
<dbReference type="Pfam" id="PF01425">
    <property type="entry name" value="Amidase"/>
    <property type="match status" value="1"/>
</dbReference>
<protein>
    <submittedName>
        <fullName evidence="3">Glutamyl-tRNA(Gln) amidotransferase subunit A</fullName>
        <ecNumber evidence="3">6.3.5.-</ecNumber>
    </submittedName>
</protein>
<sequence length="462" mass="50108">MTISETFNRLSAGDTSATRILERLRSRIDRLEPSLNALCHVDWEGAFAAAEESEQRWRSGRQLGSLDGIPLHIKDNIFVRDVPCTWGSRLYETFVPNQDDWSVTRLRQQGAVLFAKTNSPEFALAGITTNDLFGTTRNPYDQSRTPGGSSGGAVAATMAGFGFGGLATDAGGSIRRPSGYSGAVGLRTSPGAVRRTSGFPAIANDFQTIGPIASNIEDLSILFNAVRCTAKDVKLPRRQDVRIRVILDAGLQTIVSEIESATRHAAAVLKDQGYHTDEIIAPWNRAEVEYAFRVMSASGVAHLASFHDKDLWQEKVTRPMQRTAEFGNEQKAVDYVRALEIVSKLRAMAASEFDNRTIWLMPTSPCTAWSIDEDYPQFIAGQPAEPRDSSVYAPVVNAMAATGLALPAGTDSIGLPIGVQLVAGQGQEDLVLTVGEDLARQLGDFQAPPRILDLCRDLGPEG</sequence>
<dbReference type="GO" id="GO:0016874">
    <property type="term" value="F:ligase activity"/>
    <property type="evidence" value="ECO:0007669"/>
    <property type="project" value="UniProtKB-KW"/>
</dbReference>
<keyword evidence="3" id="KW-0436">Ligase</keyword>
<dbReference type="EMBL" id="FWFU01000006">
    <property type="protein sequence ID" value="SLN64945.1"/>
    <property type="molecule type" value="Genomic_DNA"/>
</dbReference>
<dbReference type="Gene3D" id="3.90.1300.10">
    <property type="entry name" value="Amidase signature (AS) domain"/>
    <property type="match status" value="1"/>
</dbReference>
<proteinExistence type="inferred from homology"/>
<feature type="domain" description="Amidase" evidence="2">
    <location>
        <begin position="20"/>
        <end position="432"/>
    </location>
</feature>
<organism evidence="3 4">
    <name type="scientific">Roseovarius halotolerans</name>
    <dbReference type="NCBI Taxonomy" id="505353"/>
    <lineage>
        <taxon>Bacteria</taxon>
        <taxon>Pseudomonadati</taxon>
        <taxon>Pseudomonadota</taxon>
        <taxon>Alphaproteobacteria</taxon>
        <taxon>Rhodobacterales</taxon>
        <taxon>Roseobacteraceae</taxon>
        <taxon>Roseovarius</taxon>
    </lineage>
</organism>
<dbReference type="PANTHER" id="PTHR11895:SF7">
    <property type="entry name" value="GLUTAMYL-TRNA(GLN) AMIDOTRANSFERASE SUBUNIT A, MITOCHONDRIAL"/>
    <property type="match status" value="1"/>
</dbReference>
<dbReference type="SUPFAM" id="SSF75304">
    <property type="entry name" value="Amidase signature (AS) enzymes"/>
    <property type="match status" value="1"/>
</dbReference>
<keyword evidence="4" id="KW-1185">Reference proteome</keyword>
<evidence type="ECO:0000259" key="2">
    <source>
        <dbReference type="Pfam" id="PF01425"/>
    </source>
</evidence>
<reference evidence="3 4" key="1">
    <citation type="submission" date="2017-03" db="EMBL/GenBank/DDBJ databases">
        <authorList>
            <person name="Afonso C.L."/>
            <person name="Miller P.J."/>
            <person name="Scott M.A."/>
            <person name="Spackman E."/>
            <person name="Goraichik I."/>
            <person name="Dimitrov K.M."/>
            <person name="Suarez D.L."/>
            <person name="Swayne D.E."/>
        </authorList>
    </citation>
    <scope>NUCLEOTIDE SEQUENCE [LARGE SCALE GENOMIC DNA]</scope>
    <source>
        <strain evidence="3 4">CECT 8110</strain>
    </source>
</reference>
<dbReference type="Proteomes" id="UP000193207">
    <property type="component" value="Unassembled WGS sequence"/>
</dbReference>
<evidence type="ECO:0000313" key="4">
    <source>
        <dbReference type="Proteomes" id="UP000193207"/>
    </source>
</evidence>
<comment type="similarity">
    <text evidence="1">Belongs to the amidase family.</text>
</comment>
<dbReference type="InterPro" id="IPR036928">
    <property type="entry name" value="AS_sf"/>
</dbReference>
<evidence type="ECO:0000313" key="3">
    <source>
        <dbReference type="EMBL" id="SLN64945.1"/>
    </source>
</evidence>
<dbReference type="RefSeq" id="WP_170156538.1">
    <property type="nucleotide sequence ID" value="NZ_FWFU01000006.1"/>
</dbReference>
<evidence type="ECO:0000256" key="1">
    <source>
        <dbReference type="ARBA" id="ARBA00009199"/>
    </source>
</evidence>
<keyword evidence="3" id="KW-0808">Transferase</keyword>
<name>A0A1X6ZY37_9RHOB</name>
<dbReference type="GO" id="GO:0016740">
    <property type="term" value="F:transferase activity"/>
    <property type="evidence" value="ECO:0007669"/>
    <property type="project" value="UniProtKB-KW"/>
</dbReference>
<dbReference type="EC" id="6.3.5.-" evidence="3"/>
<gene>
    <name evidence="3" type="primary">gatA_3</name>
    <name evidence="3" type="ORF">ROH8110_03653</name>
</gene>
<dbReference type="PANTHER" id="PTHR11895">
    <property type="entry name" value="TRANSAMIDASE"/>
    <property type="match status" value="1"/>
</dbReference>
<dbReference type="InterPro" id="IPR000120">
    <property type="entry name" value="Amidase"/>
</dbReference>
<accession>A0A1X6ZY37</accession>